<evidence type="ECO:0000313" key="3">
    <source>
        <dbReference type="Proteomes" id="UP000834106"/>
    </source>
</evidence>
<dbReference type="PANTHER" id="PTHR33184:SF72">
    <property type="entry name" value="BETA-1,3-N-ACETYLGLUCOSAMINYLTRANSFERASE FAMILY PROTEIN"/>
    <property type="match status" value="1"/>
</dbReference>
<proteinExistence type="predicted"/>
<protein>
    <submittedName>
        <fullName evidence="2">Uncharacterized protein</fullName>
    </submittedName>
</protein>
<dbReference type="AlphaFoldDB" id="A0AAD1YWW1"/>
<dbReference type="PANTHER" id="PTHR33184">
    <property type="entry name" value="PROTEIN TAPETUM DETERMINANT 1-LIKE-RELATED"/>
    <property type="match status" value="1"/>
</dbReference>
<organism evidence="2 3">
    <name type="scientific">Fraxinus pennsylvanica</name>
    <dbReference type="NCBI Taxonomy" id="56036"/>
    <lineage>
        <taxon>Eukaryota</taxon>
        <taxon>Viridiplantae</taxon>
        <taxon>Streptophyta</taxon>
        <taxon>Embryophyta</taxon>
        <taxon>Tracheophyta</taxon>
        <taxon>Spermatophyta</taxon>
        <taxon>Magnoliopsida</taxon>
        <taxon>eudicotyledons</taxon>
        <taxon>Gunneridae</taxon>
        <taxon>Pentapetalae</taxon>
        <taxon>asterids</taxon>
        <taxon>lamiids</taxon>
        <taxon>Lamiales</taxon>
        <taxon>Oleaceae</taxon>
        <taxon>Oleeae</taxon>
        <taxon>Fraxinus</taxon>
    </lineage>
</organism>
<dbReference type="Proteomes" id="UP000834106">
    <property type="component" value="Chromosome 2"/>
</dbReference>
<keyword evidence="3" id="KW-1185">Reference proteome</keyword>
<dbReference type="EMBL" id="OU503037">
    <property type="protein sequence ID" value="CAI9756262.1"/>
    <property type="molecule type" value="Genomic_DNA"/>
</dbReference>
<name>A0AAD1YWW1_9LAMI</name>
<dbReference type="Pfam" id="PF24068">
    <property type="entry name" value="TPD1_C"/>
    <property type="match status" value="1"/>
</dbReference>
<sequence length="191" mass="20704">MTGGGGPTADLPMPVDENGRFFLGDYTTFSFSIFFGKECPSDLAASLLSLSILSLICLAAANEGLCPFFPKEEVAAKIEAIFDARSLQSSTRSLKDITIKQIRTGAKIQNKTEWKVTVTNTWFCALLQVTLRCPGFDSAVIPSSSIVSKTGPKLCLINDAYPIYGGTEFTFTYGSDRKIAFAPFSYDNVCS</sequence>
<accession>A0AAD1YWW1</accession>
<dbReference type="InterPro" id="IPR040361">
    <property type="entry name" value="TPD1"/>
</dbReference>
<evidence type="ECO:0000256" key="1">
    <source>
        <dbReference type="ARBA" id="ARBA00022729"/>
    </source>
</evidence>
<keyword evidence="1" id="KW-0732">Signal</keyword>
<evidence type="ECO:0000313" key="2">
    <source>
        <dbReference type="EMBL" id="CAI9756262.1"/>
    </source>
</evidence>
<dbReference type="GO" id="GO:0001709">
    <property type="term" value="P:cell fate determination"/>
    <property type="evidence" value="ECO:0007669"/>
    <property type="project" value="TreeGrafter"/>
</dbReference>
<reference evidence="2" key="1">
    <citation type="submission" date="2023-05" db="EMBL/GenBank/DDBJ databases">
        <authorList>
            <person name="Huff M."/>
        </authorList>
    </citation>
    <scope>NUCLEOTIDE SEQUENCE</scope>
</reference>
<gene>
    <name evidence="2" type="ORF">FPE_LOCUS3692</name>
</gene>